<dbReference type="Proteomes" id="UP000658320">
    <property type="component" value="Unassembled WGS sequence"/>
</dbReference>
<evidence type="ECO:0000313" key="4">
    <source>
        <dbReference type="Proteomes" id="UP000658320"/>
    </source>
</evidence>
<feature type="domain" description="Sulfatase-modifying factor enzyme-like" evidence="2">
    <location>
        <begin position="27"/>
        <end position="292"/>
    </location>
</feature>
<organism evidence="3 4">
    <name type="scientific">Streptomyces aurantiogriseus</name>
    <dbReference type="NCBI Taxonomy" id="66870"/>
    <lineage>
        <taxon>Bacteria</taxon>
        <taxon>Bacillati</taxon>
        <taxon>Actinomycetota</taxon>
        <taxon>Actinomycetes</taxon>
        <taxon>Kitasatosporales</taxon>
        <taxon>Streptomycetaceae</taxon>
        <taxon>Streptomyces</taxon>
    </lineage>
</organism>
<dbReference type="EMBL" id="BMSX01000019">
    <property type="protein sequence ID" value="GGR41573.1"/>
    <property type="molecule type" value="Genomic_DNA"/>
</dbReference>
<proteinExistence type="predicted"/>
<evidence type="ECO:0000256" key="1">
    <source>
        <dbReference type="SAM" id="MobiDB-lite"/>
    </source>
</evidence>
<name>A0A918KXQ4_9ACTN</name>
<evidence type="ECO:0000313" key="3">
    <source>
        <dbReference type="EMBL" id="GGR41573.1"/>
    </source>
</evidence>
<dbReference type="Gene3D" id="3.90.1580.10">
    <property type="entry name" value="paralog of FGE (formylglycine-generating enzyme)"/>
    <property type="match status" value="1"/>
</dbReference>
<protein>
    <recommendedName>
        <fullName evidence="2">Sulfatase-modifying factor enzyme-like domain-containing protein</fullName>
    </recommendedName>
</protein>
<feature type="region of interest" description="Disordered" evidence="1">
    <location>
        <begin position="1"/>
        <end position="20"/>
    </location>
</feature>
<gene>
    <name evidence="3" type="ORF">GCM10010251_67820</name>
</gene>
<reference evidence="3" key="2">
    <citation type="submission" date="2020-09" db="EMBL/GenBank/DDBJ databases">
        <authorList>
            <person name="Sun Q."/>
            <person name="Ohkuma M."/>
        </authorList>
    </citation>
    <scope>NUCLEOTIDE SEQUENCE</scope>
    <source>
        <strain evidence="3">JCM 4346</strain>
    </source>
</reference>
<dbReference type="InterPro" id="IPR051043">
    <property type="entry name" value="Sulfatase_Mod_Factor_Kinase"/>
</dbReference>
<dbReference type="InterPro" id="IPR042095">
    <property type="entry name" value="SUMF_sf"/>
</dbReference>
<dbReference type="AlphaFoldDB" id="A0A918KXQ4"/>
<reference evidence="3" key="1">
    <citation type="journal article" date="2014" name="Int. J. Syst. Evol. Microbiol.">
        <title>Complete genome sequence of Corynebacterium casei LMG S-19264T (=DSM 44701T), isolated from a smear-ripened cheese.</title>
        <authorList>
            <consortium name="US DOE Joint Genome Institute (JGI-PGF)"/>
            <person name="Walter F."/>
            <person name="Albersmeier A."/>
            <person name="Kalinowski J."/>
            <person name="Ruckert C."/>
        </authorList>
    </citation>
    <scope>NUCLEOTIDE SEQUENCE</scope>
    <source>
        <strain evidence="3">JCM 4346</strain>
    </source>
</reference>
<dbReference type="InterPro" id="IPR016187">
    <property type="entry name" value="CTDL_fold"/>
</dbReference>
<dbReference type="Pfam" id="PF03781">
    <property type="entry name" value="FGE-sulfatase"/>
    <property type="match status" value="1"/>
</dbReference>
<dbReference type="SUPFAM" id="SSF56436">
    <property type="entry name" value="C-type lectin-like"/>
    <property type="match status" value="1"/>
</dbReference>
<dbReference type="GO" id="GO:0120147">
    <property type="term" value="F:formylglycine-generating oxidase activity"/>
    <property type="evidence" value="ECO:0007669"/>
    <property type="project" value="TreeGrafter"/>
</dbReference>
<dbReference type="InterPro" id="IPR005532">
    <property type="entry name" value="SUMF_dom"/>
</dbReference>
<evidence type="ECO:0000259" key="2">
    <source>
        <dbReference type="Pfam" id="PF03781"/>
    </source>
</evidence>
<dbReference type="PANTHER" id="PTHR23150:SF19">
    <property type="entry name" value="FORMYLGLYCINE-GENERATING ENZYME"/>
    <property type="match status" value="1"/>
</dbReference>
<comment type="caution">
    <text evidence="3">The sequence shown here is derived from an EMBL/GenBank/DDBJ whole genome shotgun (WGS) entry which is preliminary data.</text>
</comment>
<accession>A0A918KXQ4</accession>
<sequence length="296" mass="32356">MSCCTPSGGRAADRAAPQPSAVHRATAEGMVAVPAGQFLMGSEDALACPADGEGPVRTVYVDAFWIDACTVSNAQFARFAADTGYRTSAERIGWSFVFAGLLPDDFPPTRSVVGAPWWRQVEGADWRRPDGPHSTWEDRADHPVVHVDWDDARAYCAWAGKRLPTEAEWERAARGGLHAKVFPWGDEFEPGGRPRMNVWQGDFPNRHPTADGWYGTCPVDAFEPGGFGLYNATGNVWEWCEDPFSPALGGQQRVTKGGSYLCHASYCRRYRVAARQGLFPDSATGNVGFRCASDMT</sequence>
<dbReference type="PANTHER" id="PTHR23150">
    <property type="entry name" value="SULFATASE MODIFYING FACTOR 1, 2"/>
    <property type="match status" value="1"/>
</dbReference>
<keyword evidence="4" id="KW-1185">Reference proteome</keyword>